<comment type="caution">
    <text evidence="3">The sequence shown here is derived from an EMBL/GenBank/DDBJ whole genome shotgun (WGS) entry which is preliminary data.</text>
</comment>
<feature type="compositionally biased region" description="Low complexity" evidence="1">
    <location>
        <begin position="231"/>
        <end position="248"/>
    </location>
</feature>
<feature type="region of interest" description="Disordered" evidence="1">
    <location>
        <begin position="1"/>
        <end position="28"/>
    </location>
</feature>
<feature type="compositionally biased region" description="Polar residues" evidence="1">
    <location>
        <begin position="213"/>
        <end position="227"/>
    </location>
</feature>
<organism evidence="3 4">
    <name type="scientific">Phytophthora cactorum</name>
    <dbReference type="NCBI Taxonomy" id="29920"/>
    <lineage>
        <taxon>Eukaryota</taxon>
        <taxon>Sar</taxon>
        <taxon>Stramenopiles</taxon>
        <taxon>Oomycota</taxon>
        <taxon>Peronosporomycetes</taxon>
        <taxon>Peronosporales</taxon>
        <taxon>Peronosporaceae</taxon>
        <taxon>Phytophthora</taxon>
    </lineage>
</organism>
<accession>A0A8T1UST0</accession>
<protein>
    <recommendedName>
        <fullName evidence="2">FHA domain-containing protein</fullName>
    </recommendedName>
</protein>
<dbReference type="CDD" id="cd00060">
    <property type="entry name" value="FHA"/>
    <property type="match status" value="1"/>
</dbReference>
<evidence type="ECO:0000313" key="3">
    <source>
        <dbReference type="EMBL" id="KAG6969460.1"/>
    </source>
</evidence>
<sequence>MPSASPSKIVLRVRRPPDNNQQAQDLETEPLSPIAANGIILGTGVQANCKLRHDPEVDAAHGTLERTSGLGVWVYSDHSREGSILNNEHKVHNSAVVVRHGDKLKLGQTEIELCLKMGKIEATPEEEDDDAAEKEQVSPVGTNQEIEMGTTRLARRRASTPWGSAGSVTKAQQAKQRLPRIDTGSSAPSTGSATETKEASSAEEQKVEEQNESTEAPTTEETLASTDSETPEITTAAETPSTETHTTTGSKKHFIVSFAQKDDRELSERQHSLRLPSGLTNGV</sequence>
<dbReference type="Pfam" id="PF00498">
    <property type="entry name" value="FHA"/>
    <property type="match status" value="1"/>
</dbReference>
<feature type="compositionally biased region" description="Basic and acidic residues" evidence="1">
    <location>
        <begin position="260"/>
        <end position="271"/>
    </location>
</feature>
<dbReference type="EMBL" id="JAENGZ010000096">
    <property type="protein sequence ID" value="KAG6969460.1"/>
    <property type="molecule type" value="Genomic_DNA"/>
</dbReference>
<feature type="compositionally biased region" description="Basic and acidic residues" evidence="1">
    <location>
        <begin position="195"/>
        <end position="209"/>
    </location>
</feature>
<feature type="compositionally biased region" description="Acidic residues" evidence="1">
    <location>
        <begin position="123"/>
        <end position="132"/>
    </location>
</feature>
<feature type="region of interest" description="Disordered" evidence="1">
    <location>
        <begin position="122"/>
        <end position="283"/>
    </location>
</feature>
<dbReference type="VEuPathDB" id="FungiDB:PC110_g3565"/>
<feature type="domain" description="FHA" evidence="2">
    <location>
        <begin position="41"/>
        <end position="107"/>
    </location>
</feature>
<dbReference type="AlphaFoldDB" id="A0A8T1UST0"/>
<feature type="compositionally biased region" description="Polar residues" evidence="1">
    <location>
        <begin position="166"/>
        <end position="175"/>
    </location>
</feature>
<reference evidence="3" key="1">
    <citation type="submission" date="2021-01" db="EMBL/GenBank/DDBJ databases">
        <title>Phytophthora aleatoria, a newly-described species from Pinus radiata is distinct from Phytophthora cactorum isolates based on comparative genomics.</title>
        <authorList>
            <person name="Mcdougal R."/>
            <person name="Panda P."/>
            <person name="Williams N."/>
            <person name="Studholme D.J."/>
        </authorList>
    </citation>
    <scope>NUCLEOTIDE SEQUENCE</scope>
    <source>
        <strain evidence="3">NZFS 3830</strain>
    </source>
</reference>
<dbReference type="OrthoDB" id="73252at2759"/>
<dbReference type="InterPro" id="IPR000253">
    <property type="entry name" value="FHA_dom"/>
</dbReference>
<gene>
    <name evidence="3" type="ORF">JG687_00003191</name>
</gene>
<dbReference type="Proteomes" id="UP000688947">
    <property type="component" value="Unassembled WGS sequence"/>
</dbReference>
<name>A0A8T1UST0_9STRA</name>
<evidence type="ECO:0000259" key="2">
    <source>
        <dbReference type="Pfam" id="PF00498"/>
    </source>
</evidence>
<proteinExistence type="predicted"/>
<evidence type="ECO:0000256" key="1">
    <source>
        <dbReference type="SAM" id="MobiDB-lite"/>
    </source>
</evidence>
<evidence type="ECO:0000313" key="4">
    <source>
        <dbReference type="Proteomes" id="UP000688947"/>
    </source>
</evidence>
<feature type="compositionally biased region" description="Low complexity" evidence="1">
    <location>
        <begin position="183"/>
        <end position="194"/>
    </location>
</feature>